<evidence type="ECO:0000256" key="1">
    <source>
        <dbReference type="SAM" id="MobiDB-lite"/>
    </source>
</evidence>
<gene>
    <name evidence="2" type="ORF">LCGC14_2907450</name>
</gene>
<name>A0A0F8XT03_9ZZZZ</name>
<organism evidence="2">
    <name type="scientific">marine sediment metagenome</name>
    <dbReference type="NCBI Taxonomy" id="412755"/>
    <lineage>
        <taxon>unclassified sequences</taxon>
        <taxon>metagenomes</taxon>
        <taxon>ecological metagenomes</taxon>
    </lineage>
</organism>
<dbReference type="AlphaFoldDB" id="A0A0F8XT03"/>
<protein>
    <submittedName>
        <fullName evidence="2">Uncharacterized protein</fullName>
    </submittedName>
</protein>
<feature type="compositionally biased region" description="Basic and acidic residues" evidence="1">
    <location>
        <begin position="21"/>
        <end position="50"/>
    </location>
</feature>
<feature type="non-terminal residue" evidence="2">
    <location>
        <position position="1"/>
    </location>
</feature>
<proteinExistence type="predicted"/>
<feature type="region of interest" description="Disordered" evidence="1">
    <location>
        <begin position="1"/>
        <end position="52"/>
    </location>
</feature>
<dbReference type="EMBL" id="LAZR01057432">
    <property type="protein sequence ID" value="KKK72083.1"/>
    <property type="molecule type" value="Genomic_DNA"/>
</dbReference>
<accession>A0A0F8XT03</accession>
<reference evidence="2" key="1">
    <citation type="journal article" date="2015" name="Nature">
        <title>Complex archaea that bridge the gap between prokaryotes and eukaryotes.</title>
        <authorList>
            <person name="Spang A."/>
            <person name="Saw J.H."/>
            <person name="Jorgensen S.L."/>
            <person name="Zaremba-Niedzwiedzka K."/>
            <person name="Martijn J."/>
            <person name="Lind A.E."/>
            <person name="van Eijk R."/>
            <person name="Schleper C."/>
            <person name="Guy L."/>
            <person name="Ettema T.J."/>
        </authorList>
    </citation>
    <scope>NUCLEOTIDE SEQUENCE</scope>
</reference>
<comment type="caution">
    <text evidence="2">The sequence shown here is derived from an EMBL/GenBank/DDBJ whole genome shotgun (WGS) entry which is preliminary data.</text>
</comment>
<evidence type="ECO:0000313" key="2">
    <source>
        <dbReference type="EMBL" id="KKK72083.1"/>
    </source>
</evidence>
<sequence length="210" mass="23645">IRESALLESSQPSYELGNNHRKGDTKTMRERRTGPGLEGRRLTTEEREYTIPRPTRSQLLDELDLAANTRRQNEAEDARVAYKATLADIAREFGLLEVSDRWKALTGRGLGDREDYFASHLFTPDSPVGLAVRERAVDTGGSWNLGRDFPWSPAYRTIESKLRLTPMTVGEAMDLIDRFQTDALGPEDLVFGCTSPLPAPKKPREKRVKA</sequence>